<proteinExistence type="predicted"/>
<evidence type="ECO:0000313" key="2">
    <source>
        <dbReference type="Proteomes" id="UP000001877"/>
    </source>
</evidence>
<name>C0ZHU3_BREBN</name>
<accession>C0ZHU3</accession>
<dbReference type="HOGENOM" id="CLU_3115283_0_0_9"/>
<dbReference type="EMBL" id="AP008955">
    <property type="protein sequence ID" value="BAH45217.1"/>
    <property type="molecule type" value="Genomic_DNA"/>
</dbReference>
<gene>
    <name evidence="1" type="ordered locus">BBR47_42400</name>
</gene>
<evidence type="ECO:0000313" key="1">
    <source>
        <dbReference type="EMBL" id="BAH45217.1"/>
    </source>
</evidence>
<protein>
    <submittedName>
        <fullName evidence="1">Uncharacterized protein</fullName>
    </submittedName>
</protein>
<organism evidence="1 2">
    <name type="scientific">Brevibacillus brevis (strain 47 / JCM 6285 / NBRC 100599)</name>
    <dbReference type="NCBI Taxonomy" id="358681"/>
    <lineage>
        <taxon>Bacteria</taxon>
        <taxon>Bacillati</taxon>
        <taxon>Bacillota</taxon>
        <taxon>Bacilli</taxon>
        <taxon>Bacillales</taxon>
        <taxon>Paenibacillaceae</taxon>
        <taxon>Brevibacillus</taxon>
    </lineage>
</organism>
<reference evidence="1 2" key="1">
    <citation type="submission" date="2005-03" db="EMBL/GenBank/DDBJ databases">
        <title>Brevibacillus brevis strain 47, complete genome.</title>
        <authorList>
            <person name="Hosoyama A."/>
            <person name="Yamada R."/>
            <person name="Hongo Y."/>
            <person name="Terui Y."/>
            <person name="Ankai A."/>
            <person name="Masuyama W."/>
            <person name="Sekiguchi M."/>
            <person name="Takeda T."/>
            <person name="Asano K."/>
            <person name="Ohji S."/>
            <person name="Ichikawa N."/>
            <person name="Narita S."/>
            <person name="Aoki N."/>
            <person name="Miura H."/>
            <person name="Matsushita S."/>
            <person name="Sekigawa T."/>
            <person name="Yamagata H."/>
            <person name="Yoshikawa H."/>
            <person name="Udaka S."/>
            <person name="Tanikawa S."/>
            <person name="Fujita N."/>
        </authorList>
    </citation>
    <scope>NUCLEOTIDE SEQUENCE [LARGE SCALE GENOMIC DNA]</scope>
    <source>
        <strain evidence="2">47 / JCM 6285 / NBRC 100599</strain>
    </source>
</reference>
<keyword evidence="2" id="KW-1185">Reference proteome</keyword>
<dbReference type="Proteomes" id="UP000001877">
    <property type="component" value="Chromosome"/>
</dbReference>
<dbReference type="AlphaFoldDB" id="C0ZHU3"/>
<dbReference type="KEGG" id="bbe:BBR47_42400"/>
<sequence length="50" mass="5588">MGTVRSAAICGEMQKWKPLRRLGTLHFFCPQITAKLGWTSKVARTGNILL</sequence>